<dbReference type="InParanoid" id="A0A3N1G956"/>
<protein>
    <submittedName>
        <fullName evidence="1">Uncharacterized protein DUF2505</fullName>
    </submittedName>
</protein>
<keyword evidence="2" id="KW-1185">Reference proteome</keyword>
<dbReference type="EMBL" id="RJKN01000010">
    <property type="protein sequence ID" value="ROP26775.1"/>
    <property type="molecule type" value="Genomic_DNA"/>
</dbReference>
<dbReference type="Proteomes" id="UP000276232">
    <property type="component" value="Unassembled WGS sequence"/>
</dbReference>
<gene>
    <name evidence="1" type="ORF">EDC03_3245</name>
</gene>
<dbReference type="Pfam" id="PF10698">
    <property type="entry name" value="DUF2505"/>
    <property type="match status" value="1"/>
</dbReference>
<evidence type="ECO:0000313" key="1">
    <source>
        <dbReference type="EMBL" id="ROP26775.1"/>
    </source>
</evidence>
<accession>A0A3N1G956</accession>
<dbReference type="OrthoDB" id="3266819at2"/>
<dbReference type="InterPro" id="IPR019639">
    <property type="entry name" value="DUF2505"/>
</dbReference>
<dbReference type="AlphaFoldDB" id="A0A3N1G956"/>
<name>A0A3N1G956_9ACTN</name>
<evidence type="ECO:0000313" key="2">
    <source>
        <dbReference type="Proteomes" id="UP000276232"/>
    </source>
</evidence>
<comment type="caution">
    <text evidence="1">The sequence shown here is derived from an EMBL/GenBank/DDBJ whole genome shotgun (WGS) entry which is preliminary data.</text>
</comment>
<reference evidence="1 2" key="1">
    <citation type="journal article" date="2015" name="Stand. Genomic Sci.">
        <title>Genomic Encyclopedia of Bacterial and Archaeal Type Strains, Phase III: the genomes of soil and plant-associated and newly described type strains.</title>
        <authorList>
            <person name="Whitman W.B."/>
            <person name="Woyke T."/>
            <person name="Klenk H.P."/>
            <person name="Zhou Y."/>
            <person name="Lilburn T.G."/>
            <person name="Beck B.J."/>
            <person name="De Vos P."/>
            <person name="Vandamme P."/>
            <person name="Eisen J.A."/>
            <person name="Garrity G."/>
            <person name="Hugenholtz P."/>
            <person name="Kyrpides N.C."/>
        </authorList>
    </citation>
    <scope>NUCLEOTIDE SEQUENCE [LARGE SCALE GENOMIC DNA]</scope>
    <source>
        <strain evidence="1 2">CECT 7306</strain>
    </source>
</reference>
<sequence>MRIEAAATYPATADEVARMLADPEFVRRRDAAAGALSSTAETEGDPAGAFVVRSTRSLPTDDVPQVARRFVGDTLELRQVDTWEAPGPDGARAGSMTLEVSGAPVRLSARLSLTPAGEGQATEAVQGDLVASVPLVGGKLEKAAEPAVQAAIRSEERVGREWLAGR</sequence>
<proteinExistence type="predicted"/>
<organism evidence="1 2">
    <name type="scientific">Pseudokineococcus lusitanus</name>
    <dbReference type="NCBI Taxonomy" id="763993"/>
    <lineage>
        <taxon>Bacteria</taxon>
        <taxon>Bacillati</taxon>
        <taxon>Actinomycetota</taxon>
        <taxon>Actinomycetes</taxon>
        <taxon>Kineosporiales</taxon>
        <taxon>Kineosporiaceae</taxon>
        <taxon>Pseudokineococcus</taxon>
    </lineage>
</organism>
<dbReference type="RefSeq" id="WP_123381300.1">
    <property type="nucleotide sequence ID" value="NZ_RJKN01000010.1"/>
</dbReference>